<dbReference type="Gene3D" id="1.25.40.20">
    <property type="entry name" value="Ankyrin repeat-containing domain"/>
    <property type="match status" value="1"/>
</dbReference>
<dbReference type="SUPFAM" id="SSF55277">
    <property type="entry name" value="GYF domain"/>
    <property type="match status" value="1"/>
</dbReference>
<dbReference type="InterPro" id="IPR002110">
    <property type="entry name" value="Ankyrin_rpt"/>
</dbReference>
<dbReference type="InterPro" id="IPR035445">
    <property type="entry name" value="GYF-like_dom_sf"/>
</dbReference>
<accession>A0A7S4SBB4</accession>
<dbReference type="InterPro" id="IPR036770">
    <property type="entry name" value="Ankyrin_rpt-contain_sf"/>
</dbReference>
<keyword evidence="1" id="KW-0040">ANK repeat</keyword>
<evidence type="ECO:0000256" key="1">
    <source>
        <dbReference type="PROSITE-ProRule" id="PRU00023"/>
    </source>
</evidence>
<feature type="domain" description="GYF" evidence="3">
    <location>
        <begin position="127"/>
        <end position="182"/>
    </location>
</feature>
<feature type="region of interest" description="Disordered" evidence="2">
    <location>
        <begin position="768"/>
        <end position="790"/>
    </location>
</feature>
<sequence length="796" mass="89262">MQAQQHISKSGHSQIELVLVEQICTNLEINLGKNYLGSILSTLHAEDSLSKLVLGSVDALRSLILRYSHRITLSTDCYGAEMASLVVTNAIWQQQQQQQQQCVQTQKEKLHVSEHNGQSHEEFTITNDLWYYADDEGNIHGPCAGQEMRQLLEVGYFSSDLFISQSPNGQFYAISTLFPDLSVAFQFKMKSPRDYIVEAAAKLAAAAKEKDEIQRNEAVVRSKAKAEGQTESSSSLDKKNLHQWDGHGLMVASGSKNVRPQSIANSRVKDNFIDDKARRSVLSNMALLELILEFDGSLAFYHRYYYWIVGYTCPMPNPSSGEIPGSFTSVSEILRNKPGTVTNMFVCQSWMSMVAGKDGWDYLKSRSKKFVEEEKKIASEAKDDISLSWTARLCAMAIADDDDALKEAFKNENDTSCGIGAAVKEQWHRVVEDTYSDGEEEFYEEYNDCFEPVPPKHPFYPYCFTNCFEDICEWSESRSEAFATSIAYAAALTGSTKALKYLDSVAGDNLWRTHFDQKGDGFMMSLVVYACANPWLDEPVASIRAILPGRNNFKYRGDESCLHGRHRGGNGNHLHLAAARGHKSLVEALLEGGMNPSSRCTRICNRRNPMTDERIEDARDKGVKKLALPGDWAKIRGHDEVAELLCGPNTGHRGGGVQIPGNLNGDYKVGKLTTFFPNSDRQYGFITPGGIFVHLSSLQRSTVDGNGYPSPNQKLCFKTAQDNRGRKKVVGTILSGEDFGTLVLPLDSHTAAENWYHYKQYGSYYEESDDDSLDYEQDRSDYEESDDDCHDYDCYY</sequence>
<dbReference type="Gene3D" id="3.30.1490.40">
    <property type="match status" value="1"/>
</dbReference>
<gene>
    <name evidence="4" type="ORF">DBRI00130_LOCUS32412</name>
</gene>
<evidence type="ECO:0000313" key="4">
    <source>
        <dbReference type="EMBL" id="CAE4640382.1"/>
    </source>
</evidence>
<proteinExistence type="predicted"/>
<dbReference type="SMART" id="SM00444">
    <property type="entry name" value="GYF"/>
    <property type="match status" value="1"/>
</dbReference>
<feature type="region of interest" description="Disordered" evidence="2">
    <location>
        <begin position="218"/>
        <end position="239"/>
    </location>
</feature>
<dbReference type="InterPro" id="IPR003169">
    <property type="entry name" value="GYF"/>
</dbReference>
<dbReference type="EMBL" id="HBNS01041649">
    <property type="protein sequence ID" value="CAE4640382.1"/>
    <property type="molecule type" value="Transcribed_RNA"/>
</dbReference>
<dbReference type="PROSITE" id="PS50829">
    <property type="entry name" value="GYF"/>
    <property type="match status" value="1"/>
</dbReference>
<feature type="repeat" description="ANK" evidence="1">
    <location>
        <begin position="569"/>
        <end position="601"/>
    </location>
</feature>
<dbReference type="AlphaFoldDB" id="A0A7S4SBB4"/>
<dbReference type="PROSITE" id="PS50088">
    <property type="entry name" value="ANK_REPEAT"/>
    <property type="match status" value="1"/>
</dbReference>
<evidence type="ECO:0000256" key="2">
    <source>
        <dbReference type="SAM" id="MobiDB-lite"/>
    </source>
</evidence>
<organism evidence="4">
    <name type="scientific">Ditylum brightwellii</name>
    <dbReference type="NCBI Taxonomy" id="49249"/>
    <lineage>
        <taxon>Eukaryota</taxon>
        <taxon>Sar</taxon>
        <taxon>Stramenopiles</taxon>
        <taxon>Ochrophyta</taxon>
        <taxon>Bacillariophyta</taxon>
        <taxon>Mediophyceae</taxon>
        <taxon>Lithodesmiophycidae</taxon>
        <taxon>Lithodesmiales</taxon>
        <taxon>Lithodesmiaceae</taxon>
        <taxon>Ditylum</taxon>
    </lineage>
</organism>
<evidence type="ECO:0000259" key="3">
    <source>
        <dbReference type="PROSITE" id="PS50829"/>
    </source>
</evidence>
<reference evidence="4" key="1">
    <citation type="submission" date="2021-01" db="EMBL/GenBank/DDBJ databases">
        <authorList>
            <person name="Corre E."/>
            <person name="Pelletier E."/>
            <person name="Niang G."/>
            <person name="Scheremetjew M."/>
            <person name="Finn R."/>
            <person name="Kale V."/>
            <person name="Holt S."/>
            <person name="Cochrane G."/>
            <person name="Meng A."/>
            <person name="Brown T."/>
            <person name="Cohen L."/>
        </authorList>
    </citation>
    <scope>NUCLEOTIDE SEQUENCE</scope>
    <source>
        <strain evidence="4">GSO104</strain>
    </source>
</reference>
<name>A0A7S4SBB4_9STRA</name>
<dbReference type="Pfam" id="PF02213">
    <property type="entry name" value="GYF"/>
    <property type="match status" value="1"/>
</dbReference>
<dbReference type="InterPro" id="IPR012340">
    <property type="entry name" value="NA-bd_OB-fold"/>
</dbReference>
<dbReference type="Gene3D" id="2.40.50.140">
    <property type="entry name" value="Nucleic acid-binding proteins"/>
    <property type="match status" value="1"/>
</dbReference>
<feature type="compositionally biased region" description="Basic and acidic residues" evidence="2">
    <location>
        <begin position="218"/>
        <end position="228"/>
    </location>
</feature>
<protein>
    <recommendedName>
        <fullName evidence="3">GYF domain-containing protein</fullName>
    </recommendedName>
</protein>